<keyword evidence="7" id="KW-0969">Cilium</keyword>
<evidence type="ECO:0000256" key="5">
    <source>
        <dbReference type="ARBA" id="ARBA00023186"/>
    </source>
</evidence>
<dbReference type="Proteomes" id="UP000481872">
    <property type="component" value="Unassembled WGS sequence"/>
</dbReference>
<comment type="similarity">
    <text evidence="2 6">Belongs to the FliS family.</text>
</comment>
<keyword evidence="7" id="KW-0282">Flagellum</keyword>
<comment type="subcellular location">
    <subcellularLocation>
        <location evidence="1 6">Cytoplasm</location>
        <location evidence="1 6">Cytosol</location>
    </subcellularLocation>
</comment>
<dbReference type="Pfam" id="PF02561">
    <property type="entry name" value="FliS"/>
    <property type="match status" value="1"/>
</dbReference>
<dbReference type="NCBIfam" id="TIGR00208">
    <property type="entry name" value="fliS"/>
    <property type="match status" value="1"/>
</dbReference>
<organism evidence="7 8">
    <name type="scientific">Clostridium senegalense</name>
    <dbReference type="NCBI Taxonomy" id="1465809"/>
    <lineage>
        <taxon>Bacteria</taxon>
        <taxon>Bacillati</taxon>
        <taxon>Bacillota</taxon>
        <taxon>Clostridia</taxon>
        <taxon>Eubacteriales</taxon>
        <taxon>Clostridiaceae</taxon>
        <taxon>Clostridium</taxon>
    </lineage>
</organism>
<keyword evidence="8" id="KW-1185">Reference proteome</keyword>
<dbReference type="EMBL" id="JAAGPU010000001">
    <property type="protein sequence ID" value="NEU03490.1"/>
    <property type="molecule type" value="Genomic_DNA"/>
</dbReference>
<accession>A0A6M0GYB7</accession>
<protein>
    <recommendedName>
        <fullName evidence="6">Flagellar secretion chaperone FliS</fullName>
    </recommendedName>
</protein>
<dbReference type="GO" id="GO:0044780">
    <property type="term" value="P:bacterial-type flagellum assembly"/>
    <property type="evidence" value="ECO:0007669"/>
    <property type="project" value="InterPro"/>
</dbReference>
<dbReference type="AlphaFoldDB" id="A0A6M0GYB7"/>
<sequence length="129" mass="15027">MNSYANGYNAYKKNSINYASKEQLLLMLLDGAVKYAKIGRQAILDKDIKQKHENLVKTQDIFYELMISLDRSTNLQWIDGLSSVYEFINNRLMEANIKSDINIMDEIIPLIEDIRSMWNDAYKIAAKQR</sequence>
<evidence type="ECO:0000256" key="4">
    <source>
        <dbReference type="ARBA" id="ARBA00022795"/>
    </source>
</evidence>
<dbReference type="GO" id="GO:0071973">
    <property type="term" value="P:bacterial-type flagellum-dependent cell motility"/>
    <property type="evidence" value="ECO:0007669"/>
    <property type="project" value="TreeGrafter"/>
</dbReference>
<dbReference type="PIRSF" id="PIRSF039090">
    <property type="entry name" value="Flis"/>
    <property type="match status" value="1"/>
</dbReference>
<dbReference type="CDD" id="cd16098">
    <property type="entry name" value="FliS"/>
    <property type="match status" value="1"/>
</dbReference>
<dbReference type="GO" id="GO:0005829">
    <property type="term" value="C:cytosol"/>
    <property type="evidence" value="ECO:0007669"/>
    <property type="project" value="UniProtKB-SubCell"/>
</dbReference>
<evidence type="ECO:0000313" key="7">
    <source>
        <dbReference type="EMBL" id="NEU03490.1"/>
    </source>
</evidence>
<keyword evidence="3 6" id="KW-0963">Cytoplasm</keyword>
<dbReference type="PANTHER" id="PTHR34773:SF1">
    <property type="entry name" value="FLAGELLAR SECRETION CHAPERONE FLIS"/>
    <property type="match status" value="1"/>
</dbReference>
<dbReference type="SUPFAM" id="SSF101116">
    <property type="entry name" value="Flagellar export chaperone FliS"/>
    <property type="match status" value="1"/>
</dbReference>
<comment type="caution">
    <text evidence="7">The sequence shown here is derived from an EMBL/GenBank/DDBJ whole genome shotgun (WGS) entry which is preliminary data.</text>
</comment>
<evidence type="ECO:0000256" key="6">
    <source>
        <dbReference type="PIRNR" id="PIRNR039090"/>
    </source>
</evidence>
<evidence type="ECO:0000313" key="8">
    <source>
        <dbReference type="Proteomes" id="UP000481872"/>
    </source>
</evidence>
<evidence type="ECO:0000256" key="2">
    <source>
        <dbReference type="ARBA" id="ARBA00008787"/>
    </source>
</evidence>
<dbReference type="InterPro" id="IPR036584">
    <property type="entry name" value="FliS_sf"/>
</dbReference>
<proteinExistence type="inferred from homology"/>
<dbReference type="InterPro" id="IPR003713">
    <property type="entry name" value="FliS"/>
</dbReference>
<dbReference type="Gene3D" id="1.20.120.340">
    <property type="entry name" value="Flagellar protein FliS"/>
    <property type="match status" value="1"/>
</dbReference>
<reference evidence="7 8" key="1">
    <citation type="submission" date="2020-02" db="EMBL/GenBank/DDBJ databases">
        <title>Genome assembly of a novel Clostridium senegalense strain.</title>
        <authorList>
            <person name="Gupta T.B."/>
            <person name="Jauregui R."/>
            <person name="Maclean P."/>
            <person name="Nawarathana A."/>
            <person name="Brightwell G."/>
        </authorList>
    </citation>
    <scope>NUCLEOTIDE SEQUENCE [LARGE SCALE GENOMIC DNA]</scope>
    <source>
        <strain evidence="7 8">AGRFS4</strain>
    </source>
</reference>
<evidence type="ECO:0000256" key="3">
    <source>
        <dbReference type="ARBA" id="ARBA00022490"/>
    </source>
</evidence>
<keyword evidence="7" id="KW-0966">Cell projection</keyword>
<keyword evidence="5" id="KW-0143">Chaperone</keyword>
<dbReference type="RefSeq" id="WP_061994910.1">
    <property type="nucleotide sequence ID" value="NZ_JAAGPU010000001.1"/>
</dbReference>
<dbReference type="PANTHER" id="PTHR34773">
    <property type="entry name" value="FLAGELLAR SECRETION CHAPERONE FLIS"/>
    <property type="match status" value="1"/>
</dbReference>
<name>A0A6M0GYB7_9CLOT</name>
<evidence type="ECO:0000256" key="1">
    <source>
        <dbReference type="ARBA" id="ARBA00004514"/>
    </source>
</evidence>
<gene>
    <name evidence="7" type="primary">fliS</name>
    <name evidence="7" type="ORF">G3M99_01210</name>
</gene>
<keyword evidence="4 6" id="KW-1005">Bacterial flagellum biogenesis</keyword>